<dbReference type="GO" id="GO:0046452">
    <property type="term" value="P:dihydrofolate metabolic process"/>
    <property type="evidence" value="ECO:0007669"/>
    <property type="project" value="TreeGrafter"/>
</dbReference>
<accession>A0A518HC79</accession>
<dbReference type="GO" id="GO:0006730">
    <property type="term" value="P:one-carbon metabolic process"/>
    <property type="evidence" value="ECO:0007669"/>
    <property type="project" value="UniProtKB-KW"/>
</dbReference>
<dbReference type="InterPro" id="IPR001796">
    <property type="entry name" value="DHFR_dom"/>
</dbReference>
<evidence type="ECO:0000259" key="10">
    <source>
        <dbReference type="PROSITE" id="PS51330"/>
    </source>
</evidence>
<dbReference type="Pfam" id="PF00186">
    <property type="entry name" value="DHFR_1"/>
    <property type="match status" value="1"/>
</dbReference>
<evidence type="ECO:0000256" key="8">
    <source>
        <dbReference type="PIRNR" id="PIRNR000194"/>
    </source>
</evidence>
<dbReference type="Gene3D" id="3.40.430.10">
    <property type="entry name" value="Dihydrofolate Reductase, subunit A"/>
    <property type="match status" value="1"/>
</dbReference>
<dbReference type="PROSITE" id="PS51330">
    <property type="entry name" value="DHFR_2"/>
    <property type="match status" value="1"/>
</dbReference>
<sequence>MVVATSPDGVIGKVGLIPWHLPRDLKRFRSITMGHPILMGRRTHESIGRPLPGRVNVVVSTRHGYQPEGCTVARSPEEALRIAADSGAEEAMVVGGERLYRHFLPTCDAVHLTVVEGQFDGDARFPIEQLLASAWTVEQREEWPADDRNPFPHRYELLRRPPGH</sequence>
<dbReference type="Proteomes" id="UP000317835">
    <property type="component" value="Chromosome"/>
</dbReference>
<feature type="domain" description="DHFR" evidence="10">
    <location>
        <begin position="1"/>
        <end position="160"/>
    </location>
</feature>
<evidence type="ECO:0000313" key="12">
    <source>
        <dbReference type="Proteomes" id="UP000317835"/>
    </source>
</evidence>
<evidence type="ECO:0000256" key="9">
    <source>
        <dbReference type="RuleBase" id="RU004474"/>
    </source>
</evidence>
<dbReference type="GO" id="GO:0004146">
    <property type="term" value="F:dihydrofolate reductase activity"/>
    <property type="evidence" value="ECO:0007669"/>
    <property type="project" value="UniProtKB-EC"/>
</dbReference>
<dbReference type="PIRSF" id="PIRSF000194">
    <property type="entry name" value="DHFR"/>
    <property type="match status" value="1"/>
</dbReference>
<evidence type="ECO:0000313" key="11">
    <source>
        <dbReference type="EMBL" id="QDV38464.1"/>
    </source>
</evidence>
<reference evidence="11 12" key="1">
    <citation type="submission" date="2019-02" db="EMBL/GenBank/DDBJ databases">
        <title>Deep-cultivation of Planctomycetes and their phenomic and genomic characterization uncovers novel biology.</title>
        <authorList>
            <person name="Wiegand S."/>
            <person name="Jogler M."/>
            <person name="Boedeker C."/>
            <person name="Pinto D."/>
            <person name="Vollmers J."/>
            <person name="Rivas-Marin E."/>
            <person name="Kohn T."/>
            <person name="Peeters S.H."/>
            <person name="Heuer A."/>
            <person name="Rast P."/>
            <person name="Oberbeckmann S."/>
            <person name="Bunk B."/>
            <person name="Jeske O."/>
            <person name="Meyerdierks A."/>
            <person name="Storesund J.E."/>
            <person name="Kallscheuer N."/>
            <person name="Luecker S."/>
            <person name="Lage O.M."/>
            <person name="Pohl T."/>
            <person name="Merkel B.J."/>
            <person name="Hornburger P."/>
            <person name="Mueller R.-W."/>
            <person name="Bruemmer F."/>
            <person name="Labrenz M."/>
            <person name="Spormann A.M."/>
            <person name="Op den Camp H."/>
            <person name="Overmann J."/>
            <person name="Amann R."/>
            <person name="Jetten M.S.M."/>
            <person name="Mascher T."/>
            <person name="Medema M.H."/>
            <person name="Devos D.P."/>
            <person name="Kaster A.-K."/>
            <person name="Ovreas L."/>
            <person name="Rohde M."/>
            <person name="Galperin M.Y."/>
            <person name="Jogler C."/>
        </authorList>
    </citation>
    <scope>NUCLEOTIDE SEQUENCE [LARGE SCALE GENOMIC DNA]</scope>
    <source>
        <strain evidence="11 12">ElP</strain>
    </source>
</reference>
<dbReference type="GO" id="GO:0046654">
    <property type="term" value="P:tetrahydrofolate biosynthetic process"/>
    <property type="evidence" value="ECO:0007669"/>
    <property type="project" value="UniProtKB-UniPathway"/>
</dbReference>
<proteinExistence type="inferred from homology"/>
<evidence type="ECO:0000256" key="5">
    <source>
        <dbReference type="ARBA" id="ARBA00022857"/>
    </source>
</evidence>
<dbReference type="PANTHER" id="PTHR48069">
    <property type="entry name" value="DIHYDROFOLATE REDUCTASE"/>
    <property type="match status" value="1"/>
</dbReference>
<gene>
    <name evidence="11" type="primary">dhfrIII</name>
    <name evidence="11" type="ORF">ElP_64190</name>
</gene>
<dbReference type="InterPro" id="IPR012259">
    <property type="entry name" value="DHFR"/>
</dbReference>
<dbReference type="PANTHER" id="PTHR48069:SF3">
    <property type="entry name" value="DIHYDROFOLATE REDUCTASE"/>
    <property type="match status" value="1"/>
</dbReference>
<keyword evidence="4 8" id="KW-0554">One-carbon metabolism</keyword>
<evidence type="ECO:0000256" key="3">
    <source>
        <dbReference type="ARBA" id="ARBA00012856"/>
    </source>
</evidence>
<evidence type="ECO:0000256" key="1">
    <source>
        <dbReference type="ARBA" id="ARBA00004903"/>
    </source>
</evidence>
<comment type="function">
    <text evidence="7 8">Key enzyme in folate metabolism. Catalyzes an essential reaction for de novo glycine and purine synthesis, and for DNA precursor synthesis.</text>
</comment>
<evidence type="ECO:0000256" key="4">
    <source>
        <dbReference type="ARBA" id="ARBA00022563"/>
    </source>
</evidence>
<protein>
    <recommendedName>
        <fullName evidence="3 8">Dihydrofolate reductase</fullName>
        <ecNumber evidence="3 8">1.5.1.3</ecNumber>
    </recommendedName>
</protein>
<dbReference type="AlphaFoldDB" id="A0A518HC79"/>
<dbReference type="GO" id="GO:0046655">
    <property type="term" value="P:folic acid metabolic process"/>
    <property type="evidence" value="ECO:0007669"/>
    <property type="project" value="TreeGrafter"/>
</dbReference>
<dbReference type="InterPro" id="IPR024072">
    <property type="entry name" value="DHFR-like_dom_sf"/>
</dbReference>
<dbReference type="KEGG" id="tpla:ElP_64190"/>
<comment type="pathway">
    <text evidence="1 8">Cofactor biosynthesis; tetrahydrofolate biosynthesis; 5,6,7,8-tetrahydrofolate from 7,8-dihydrofolate: step 1/1.</text>
</comment>
<keyword evidence="6 8" id="KW-0560">Oxidoreductase</keyword>
<name>A0A518HC79_9BACT</name>
<keyword evidence="12" id="KW-1185">Reference proteome</keyword>
<keyword evidence="5 8" id="KW-0521">NADP</keyword>
<dbReference type="CDD" id="cd00209">
    <property type="entry name" value="DHFR"/>
    <property type="match status" value="1"/>
</dbReference>
<evidence type="ECO:0000256" key="7">
    <source>
        <dbReference type="ARBA" id="ARBA00025067"/>
    </source>
</evidence>
<evidence type="ECO:0000256" key="6">
    <source>
        <dbReference type="ARBA" id="ARBA00023002"/>
    </source>
</evidence>
<dbReference type="GO" id="GO:0050661">
    <property type="term" value="F:NADP binding"/>
    <property type="evidence" value="ECO:0007669"/>
    <property type="project" value="InterPro"/>
</dbReference>
<dbReference type="PRINTS" id="PR00070">
    <property type="entry name" value="DHFR"/>
</dbReference>
<evidence type="ECO:0000256" key="2">
    <source>
        <dbReference type="ARBA" id="ARBA00009539"/>
    </source>
</evidence>
<comment type="similarity">
    <text evidence="2 8 9">Belongs to the dihydrofolate reductase family.</text>
</comment>
<comment type="catalytic activity">
    <reaction evidence="8">
        <text>(6S)-5,6,7,8-tetrahydrofolate + NADP(+) = 7,8-dihydrofolate + NADPH + H(+)</text>
        <dbReference type="Rhea" id="RHEA:15009"/>
        <dbReference type="ChEBI" id="CHEBI:15378"/>
        <dbReference type="ChEBI" id="CHEBI:57451"/>
        <dbReference type="ChEBI" id="CHEBI:57453"/>
        <dbReference type="ChEBI" id="CHEBI:57783"/>
        <dbReference type="ChEBI" id="CHEBI:58349"/>
        <dbReference type="EC" id="1.5.1.3"/>
    </reaction>
</comment>
<dbReference type="UniPathway" id="UPA00077">
    <property type="reaction ID" value="UER00158"/>
</dbReference>
<organism evidence="11 12">
    <name type="scientific">Tautonia plasticadhaerens</name>
    <dbReference type="NCBI Taxonomy" id="2527974"/>
    <lineage>
        <taxon>Bacteria</taxon>
        <taxon>Pseudomonadati</taxon>
        <taxon>Planctomycetota</taxon>
        <taxon>Planctomycetia</taxon>
        <taxon>Isosphaerales</taxon>
        <taxon>Isosphaeraceae</taxon>
        <taxon>Tautonia</taxon>
    </lineage>
</organism>
<dbReference type="EC" id="1.5.1.3" evidence="3 8"/>
<dbReference type="PROSITE" id="PS00075">
    <property type="entry name" value="DHFR_1"/>
    <property type="match status" value="1"/>
</dbReference>
<dbReference type="SUPFAM" id="SSF53597">
    <property type="entry name" value="Dihydrofolate reductase-like"/>
    <property type="match status" value="1"/>
</dbReference>
<dbReference type="GO" id="GO:0005829">
    <property type="term" value="C:cytosol"/>
    <property type="evidence" value="ECO:0007669"/>
    <property type="project" value="TreeGrafter"/>
</dbReference>
<dbReference type="InterPro" id="IPR017925">
    <property type="entry name" value="DHFR_CS"/>
</dbReference>
<dbReference type="EMBL" id="CP036426">
    <property type="protein sequence ID" value="QDV38464.1"/>
    <property type="molecule type" value="Genomic_DNA"/>
</dbReference>